<evidence type="ECO:0008006" key="3">
    <source>
        <dbReference type="Google" id="ProtNLM"/>
    </source>
</evidence>
<accession>A0ABY1LK74</accession>
<dbReference type="EMBL" id="FUZO01000001">
    <property type="protein sequence ID" value="SKC52437.1"/>
    <property type="molecule type" value="Genomic_DNA"/>
</dbReference>
<sequence length="115" mass="12954">MILSDVLRSRVLDDEGRSVGIVIDARFVLDGVPHGPLADARLVGFIVSPHTGSSFLGYERHDDGRPALIARVLRWHHRGSFLVHWEDIARLDDTRVILRPGYRRISPALLGAQRR</sequence>
<organism evidence="1 2">
    <name type="scientific">Plantibacter cousiniae</name>
    <name type="common">nom. nud.</name>
    <dbReference type="NCBI Taxonomy" id="199709"/>
    <lineage>
        <taxon>Bacteria</taxon>
        <taxon>Bacillati</taxon>
        <taxon>Actinomycetota</taxon>
        <taxon>Actinomycetes</taxon>
        <taxon>Micrococcales</taxon>
        <taxon>Microbacteriaceae</taxon>
        <taxon>Plantibacter</taxon>
    </lineage>
</organism>
<protein>
    <recommendedName>
        <fullName evidence="3">PRC-barrel domain-containing protein</fullName>
    </recommendedName>
</protein>
<dbReference type="RefSeq" id="WP_079705480.1">
    <property type="nucleotide sequence ID" value="NZ_FUZO01000001.1"/>
</dbReference>
<reference evidence="1 2" key="1">
    <citation type="submission" date="2017-02" db="EMBL/GenBank/DDBJ databases">
        <authorList>
            <person name="Varghese N."/>
            <person name="Submissions S."/>
        </authorList>
    </citation>
    <scope>NUCLEOTIDE SEQUENCE [LARGE SCALE GENOMIC DNA]</scope>
    <source>
        <strain evidence="1 2">VKM Ac-1787</strain>
    </source>
</reference>
<dbReference type="Proteomes" id="UP000190827">
    <property type="component" value="Unassembled WGS sequence"/>
</dbReference>
<proteinExistence type="predicted"/>
<gene>
    <name evidence="1" type="ORF">SAMN06295973_1659</name>
</gene>
<name>A0ABY1LK74_9MICO</name>
<comment type="caution">
    <text evidence="1">The sequence shown here is derived from an EMBL/GenBank/DDBJ whole genome shotgun (WGS) entry which is preliminary data.</text>
</comment>
<evidence type="ECO:0000313" key="2">
    <source>
        <dbReference type="Proteomes" id="UP000190827"/>
    </source>
</evidence>
<keyword evidence="2" id="KW-1185">Reference proteome</keyword>
<evidence type="ECO:0000313" key="1">
    <source>
        <dbReference type="EMBL" id="SKC52437.1"/>
    </source>
</evidence>